<dbReference type="CDD" id="cd11641">
    <property type="entry name" value="Precorrin-4_C11-MT"/>
    <property type="match status" value="1"/>
</dbReference>
<dbReference type="InterPro" id="IPR003043">
    <property type="entry name" value="Uropor_MeTrfase_CS"/>
</dbReference>
<dbReference type="InterPro" id="IPR006362">
    <property type="entry name" value="Cbl_synth_CobM/CibF"/>
</dbReference>
<comment type="caution">
    <text evidence="9">The sequence shown here is derived from an EMBL/GenBank/DDBJ whole genome shotgun (WGS) entry which is preliminary data.</text>
</comment>
<dbReference type="EMBL" id="RCWN01000001">
    <property type="protein sequence ID" value="RLQ88267.1"/>
    <property type="molecule type" value="Genomic_DNA"/>
</dbReference>
<keyword evidence="10" id="KW-1185">Reference proteome</keyword>
<sequence>MTIYFIGAGPGAPDLMTLRGKSLIEKCPVCVYAGSIVPPDILKWCPEGARLIDSAPMSLDELEAIFVDAHENGQDVARLHSGDLSMWSAVNEQIRRLQRRGLSYQLVPGVPAIAAAAASIGQELTIPAEAQSLILTRVQGRASPMPAGETLENFAKSGATLAIHLAIHALGEVVSRLMPFYGAACPVMIVAHASRPKEKIIVGTLADIEERFAADPVERTAIILVGRSLASEDYRESALYDAQYQRRFRGRDTSDSQ</sequence>
<keyword evidence="5 7" id="KW-0808">Transferase</keyword>
<keyword evidence="4 7" id="KW-0489">Methyltransferase</keyword>
<proteinExistence type="inferred from homology"/>
<evidence type="ECO:0000313" key="10">
    <source>
        <dbReference type="Proteomes" id="UP000281094"/>
    </source>
</evidence>
<dbReference type="NCBIfam" id="TIGR01465">
    <property type="entry name" value="cobM_cbiF"/>
    <property type="match status" value="1"/>
</dbReference>
<evidence type="ECO:0000256" key="1">
    <source>
        <dbReference type="ARBA" id="ARBA00004953"/>
    </source>
</evidence>
<dbReference type="GO" id="GO:0032259">
    <property type="term" value="P:methylation"/>
    <property type="evidence" value="ECO:0007669"/>
    <property type="project" value="UniProtKB-KW"/>
</dbReference>
<dbReference type="PROSITE" id="PS00840">
    <property type="entry name" value="SUMT_2"/>
    <property type="match status" value="1"/>
</dbReference>
<name>A0A3L7JC09_9HYPH</name>
<evidence type="ECO:0000313" key="9">
    <source>
        <dbReference type="EMBL" id="RLQ88267.1"/>
    </source>
</evidence>
<evidence type="ECO:0000259" key="8">
    <source>
        <dbReference type="Pfam" id="PF00590"/>
    </source>
</evidence>
<comment type="pathway">
    <text evidence="1">Cofactor biosynthesis; adenosylcobalamin biosynthesis.</text>
</comment>
<dbReference type="GO" id="GO:0046026">
    <property type="term" value="F:precorrin-4 C11-methyltransferase activity"/>
    <property type="evidence" value="ECO:0007669"/>
    <property type="project" value="UniProtKB-EC"/>
</dbReference>
<gene>
    <name evidence="9" type="primary">cobM</name>
    <name evidence="9" type="ORF">D8780_08660</name>
</gene>
<dbReference type="InterPro" id="IPR035996">
    <property type="entry name" value="4pyrrol_Methylase_sf"/>
</dbReference>
<dbReference type="InterPro" id="IPR014777">
    <property type="entry name" value="4pyrrole_Mease_sub1"/>
</dbReference>
<dbReference type="AlphaFoldDB" id="A0A3L7JC09"/>
<dbReference type="InterPro" id="IPR014776">
    <property type="entry name" value="4pyrrole_Mease_sub2"/>
</dbReference>
<dbReference type="GO" id="GO:0009236">
    <property type="term" value="P:cobalamin biosynthetic process"/>
    <property type="evidence" value="ECO:0007669"/>
    <property type="project" value="UniProtKB-UniPathway"/>
</dbReference>
<dbReference type="PANTHER" id="PTHR45790:SF4">
    <property type="entry name" value="COBALT-PRECORRIN-4 C(11)-METHYLTRANSFERASE"/>
    <property type="match status" value="1"/>
</dbReference>
<evidence type="ECO:0000256" key="6">
    <source>
        <dbReference type="ARBA" id="ARBA00022691"/>
    </source>
</evidence>
<dbReference type="RefSeq" id="WP_121645233.1">
    <property type="nucleotide sequence ID" value="NZ_RCWN01000001.1"/>
</dbReference>
<dbReference type="UniPathway" id="UPA00148"/>
<evidence type="ECO:0000256" key="3">
    <source>
        <dbReference type="ARBA" id="ARBA00022573"/>
    </source>
</evidence>
<dbReference type="PANTHER" id="PTHR45790">
    <property type="entry name" value="SIROHEME SYNTHASE-RELATED"/>
    <property type="match status" value="1"/>
</dbReference>
<accession>A0A3L7JC09</accession>
<keyword evidence="3" id="KW-0169">Cobalamin biosynthesis</keyword>
<evidence type="ECO:0000256" key="4">
    <source>
        <dbReference type="ARBA" id="ARBA00022603"/>
    </source>
</evidence>
<dbReference type="Gene3D" id="3.40.1010.10">
    <property type="entry name" value="Cobalt-precorrin-4 Transmethylase, Domain 1"/>
    <property type="match status" value="1"/>
</dbReference>
<dbReference type="Proteomes" id="UP000281094">
    <property type="component" value="Unassembled WGS sequence"/>
</dbReference>
<keyword evidence="6" id="KW-0949">S-adenosyl-L-methionine</keyword>
<feature type="domain" description="Tetrapyrrole methylase" evidence="8">
    <location>
        <begin position="2"/>
        <end position="208"/>
    </location>
</feature>
<comment type="similarity">
    <text evidence="2 7">Belongs to the precorrin methyltransferase family.</text>
</comment>
<organism evidence="9 10">
    <name type="scientific">Notoacmeibacter ruber</name>
    <dbReference type="NCBI Taxonomy" id="2670375"/>
    <lineage>
        <taxon>Bacteria</taxon>
        <taxon>Pseudomonadati</taxon>
        <taxon>Pseudomonadota</taxon>
        <taxon>Alphaproteobacteria</taxon>
        <taxon>Hyphomicrobiales</taxon>
        <taxon>Notoacmeibacteraceae</taxon>
        <taxon>Notoacmeibacter</taxon>
    </lineage>
</organism>
<dbReference type="EC" id="2.1.1.133" evidence="9"/>
<dbReference type="SUPFAM" id="SSF53790">
    <property type="entry name" value="Tetrapyrrole methylase"/>
    <property type="match status" value="1"/>
</dbReference>
<protein>
    <submittedName>
        <fullName evidence="9">Precorrin-4 C(11)-methyltransferase</fullName>
        <ecNumber evidence="9">2.1.1.133</ecNumber>
    </submittedName>
</protein>
<reference evidence="9 10" key="1">
    <citation type="submission" date="2018-10" db="EMBL/GenBank/DDBJ databases">
        <title>Notoacmeibacter sp. M2BS9Y-3-1, whole genome shotgun sequence.</title>
        <authorList>
            <person name="Tuo L."/>
        </authorList>
    </citation>
    <scope>NUCLEOTIDE SEQUENCE [LARGE SCALE GENOMIC DNA]</scope>
    <source>
        <strain evidence="9 10">M2BS9Y-3-1</strain>
    </source>
</reference>
<evidence type="ECO:0000256" key="7">
    <source>
        <dbReference type="RuleBase" id="RU003960"/>
    </source>
</evidence>
<dbReference type="Pfam" id="PF00590">
    <property type="entry name" value="TP_methylase"/>
    <property type="match status" value="1"/>
</dbReference>
<dbReference type="PROSITE" id="PS00839">
    <property type="entry name" value="SUMT_1"/>
    <property type="match status" value="1"/>
</dbReference>
<evidence type="ECO:0000256" key="5">
    <source>
        <dbReference type="ARBA" id="ARBA00022679"/>
    </source>
</evidence>
<dbReference type="InterPro" id="IPR050161">
    <property type="entry name" value="Siro_Cobalamin_biosynth"/>
</dbReference>
<dbReference type="InterPro" id="IPR000878">
    <property type="entry name" value="4pyrrol_Mease"/>
</dbReference>
<evidence type="ECO:0000256" key="2">
    <source>
        <dbReference type="ARBA" id="ARBA00005879"/>
    </source>
</evidence>
<dbReference type="Gene3D" id="3.30.950.10">
    <property type="entry name" value="Methyltransferase, Cobalt-precorrin-4 Transmethylase, Domain 2"/>
    <property type="match status" value="1"/>
</dbReference>